<evidence type="ECO:0000256" key="2">
    <source>
        <dbReference type="ARBA" id="ARBA00009105"/>
    </source>
</evidence>
<evidence type="ECO:0008006" key="13">
    <source>
        <dbReference type="Google" id="ProtNLM"/>
    </source>
</evidence>
<evidence type="ECO:0000256" key="6">
    <source>
        <dbReference type="ARBA" id="ARBA00022968"/>
    </source>
</evidence>
<reference evidence="11" key="1">
    <citation type="submission" date="2019-03" db="EMBL/GenBank/DDBJ databases">
        <title>Long read genome sequence of the mycoparasitic Pythium oligandrum ATCC 38472 isolated from sugarbeet rhizosphere.</title>
        <authorList>
            <person name="Gaulin E."/>
        </authorList>
    </citation>
    <scope>NUCLEOTIDE SEQUENCE</scope>
    <source>
        <strain evidence="11">ATCC 38472_TT</strain>
    </source>
</reference>
<dbReference type="PANTHER" id="PTHR31392:SF1">
    <property type="entry name" value="ALPHA-1,3-MANNOSYLTRANSFERASE MNN1-RELATED"/>
    <property type="match status" value="1"/>
</dbReference>
<keyword evidence="12" id="KW-1185">Reference proteome</keyword>
<proteinExistence type="inferred from homology"/>
<keyword evidence="7 10" id="KW-1133">Transmembrane helix</keyword>
<dbReference type="OrthoDB" id="430354at2759"/>
<dbReference type="SUPFAM" id="SSF53448">
    <property type="entry name" value="Nucleotide-diphospho-sugar transferases"/>
    <property type="match status" value="1"/>
</dbReference>
<evidence type="ECO:0000256" key="1">
    <source>
        <dbReference type="ARBA" id="ARBA00004606"/>
    </source>
</evidence>
<accession>A0A8K1FBI5</accession>
<dbReference type="GO" id="GO:0006493">
    <property type="term" value="P:protein O-linked glycosylation"/>
    <property type="evidence" value="ECO:0007669"/>
    <property type="project" value="TreeGrafter"/>
</dbReference>
<organism evidence="11 12">
    <name type="scientific">Pythium oligandrum</name>
    <name type="common">Mycoparasitic fungus</name>
    <dbReference type="NCBI Taxonomy" id="41045"/>
    <lineage>
        <taxon>Eukaryota</taxon>
        <taxon>Sar</taxon>
        <taxon>Stramenopiles</taxon>
        <taxon>Oomycota</taxon>
        <taxon>Peronosporomycetes</taxon>
        <taxon>Pythiales</taxon>
        <taxon>Pythiaceae</taxon>
        <taxon>Pythium</taxon>
    </lineage>
</organism>
<keyword evidence="5 10" id="KW-0812">Transmembrane</keyword>
<comment type="similarity">
    <text evidence="2">Belongs to the MNN1/MNT family.</text>
</comment>
<dbReference type="InterPro" id="IPR022751">
    <property type="entry name" value="Alpha_mannosyltransferase"/>
</dbReference>
<dbReference type="GO" id="GO:0000033">
    <property type="term" value="F:alpha-1,3-mannosyltransferase activity"/>
    <property type="evidence" value="ECO:0007669"/>
    <property type="project" value="TreeGrafter"/>
</dbReference>
<dbReference type="AlphaFoldDB" id="A0A8K1FBI5"/>
<keyword evidence="3" id="KW-0328">Glycosyltransferase</keyword>
<keyword evidence="6" id="KW-0735">Signal-anchor</keyword>
<evidence type="ECO:0000256" key="3">
    <source>
        <dbReference type="ARBA" id="ARBA00022676"/>
    </source>
</evidence>
<dbReference type="Pfam" id="PF11051">
    <property type="entry name" value="Mannosyl_trans3"/>
    <property type="match status" value="1"/>
</dbReference>
<dbReference type="GO" id="GO:0005794">
    <property type="term" value="C:Golgi apparatus"/>
    <property type="evidence" value="ECO:0007669"/>
    <property type="project" value="TreeGrafter"/>
</dbReference>
<dbReference type="Proteomes" id="UP000794436">
    <property type="component" value="Unassembled WGS sequence"/>
</dbReference>
<keyword evidence="4" id="KW-0808">Transferase</keyword>
<dbReference type="InterPro" id="IPR029044">
    <property type="entry name" value="Nucleotide-diphossugar_trans"/>
</dbReference>
<comment type="caution">
    <text evidence="11">The sequence shown here is derived from an EMBL/GenBank/DDBJ whole genome shotgun (WGS) entry which is preliminary data.</text>
</comment>
<keyword evidence="8 10" id="KW-0472">Membrane</keyword>
<evidence type="ECO:0000313" key="12">
    <source>
        <dbReference type="Proteomes" id="UP000794436"/>
    </source>
</evidence>
<gene>
    <name evidence="11" type="ORF">Poli38472_008824</name>
</gene>
<feature type="transmembrane region" description="Helical" evidence="10">
    <location>
        <begin position="9"/>
        <end position="32"/>
    </location>
</feature>
<evidence type="ECO:0000313" key="11">
    <source>
        <dbReference type="EMBL" id="TMW56176.1"/>
    </source>
</evidence>
<evidence type="ECO:0000256" key="7">
    <source>
        <dbReference type="ARBA" id="ARBA00022989"/>
    </source>
</evidence>
<name>A0A8K1FBI5_PYTOL</name>
<dbReference type="EMBL" id="SPLM01000146">
    <property type="protein sequence ID" value="TMW56176.1"/>
    <property type="molecule type" value="Genomic_DNA"/>
</dbReference>
<evidence type="ECO:0000256" key="4">
    <source>
        <dbReference type="ARBA" id="ARBA00022679"/>
    </source>
</evidence>
<keyword evidence="9" id="KW-0325">Glycoprotein</keyword>
<sequence length="462" mass="52892">MTTATRRTVLYVFTAAICVLAIGFIGSLSGFLSTDMPREWIPTNWAIQDGAKFLRANSLSYDHALPEARGSGSMDMDMDVSIQRESGVIICLHDAIVSMGASLIRELRCLGNQEVIQVYHCLNELSDESKALLTRNDAKVEIIDACSELLPDPNVFNNDEELANSFQNYWIKPLAMYHTRLTDVILLDADVVLLQDPAEMRALSGYNRTGTTFFHDRIRFMRKFFNKQSKEGKQMLREILETFNYQLFGLEGPQNSEYLNQSFAYREETGHEMDSSMVFMDKLRAGKAVQVLKHLILNTRFRYNFSWGDKEAFWLAYELAHQDYFFSPWGLSLVDSVPNADMHEHPESLCGSMAHFIPTENEQDPPELLYVNGKALLEPYPGGVDKALESGRSRMFNVFPTHVTPRYRHSSFDLSTRKTFECLDDLGSTPIDPSFHQHLLQRRRHYFALETHVYQALDRCGV</sequence>
<evidence type="ECO:0000256" key="8">
    <source>
        <dbReference type="ARBA" id="ARBA00023136"/>
    </source>
</evidence>
<evidence type="ECO:0000256" key="10">
    <source>
        <dbReference type="SAM" id="Phobius"/>
    </source>
</evidence>
<evidence type="ECO:0000256" key="9">
    <source>
        <dbReference type="ARBA" id="ARBA00023180"/>
    </source>
</evidence>
<comment type="subcellular location">
    <subcellularLocation>
        <location evidence="1">Membrane</location>
        <topology evidence="1">Single-pass type II membrane protein</topology>
    </subcellularLocation>
</comment>
<dbReference type="GO" id="GO:0016020">
    <property type="term" value="C:membrane"/>
    <property type="evidence" value="ECO:0007669"/>
    <property type="project" value="UniProtKB-SubCell"/>
</dbReference>
<protein>
    <recommendedName>
        <fullName evidence="13">Nucleotide-diphospho-sugar transferase</fullName>
    </recommendedName>
</protein>
<evidence type="ECO:0000256" key="5">
    <source>
        <dbReference type="ARBA" id="ARBA00022692"/>
    </source>
</evidence>
<dbReference type="PANTHER" id="PTHR31392">
    <property type="entry name" value="ALPHA-1,3-MANNOSYLTRANSFERASE MNN1-RELATED"/>
    <property type="match status" value="1"/>
</dbReference>